<evidence type="ECO:0000256" key="3">
    <source>
        <dbReference type="ARBA" id="ARBA00022692"/>
    </source>
</evidence>
<keyword evidence="5" id="KW-0999">Mitochondrion inner membrane</keyword>
<protein>
    <recommendedName>
        <fullName evidence="18">AAA+ ATPase domain-containing protein</fullName>
    </recommendedName>
</protein>
<gene>
    <name evidence="16" type="ORF">INT45_007041</name>
</gene>
<organism evidence="16 17">
    <name type="scientific">Circinella minor</name>
    <dbReference type="NCBI Taxonomy" id="1195481"/>
    <lineage>
        <taxon>Eukaryota</taxon>
        <taxon>Fungi</taxon>
        <taxon>Fungi incertae sedis</taxon>
        <taxon>Mucoromycota</taxon>
        <taxon>Mucoromycotina</taxon>
        <taxon>Mucoromycetes</taxon>
        <taxon>Mucorales</taxon>
        <taxon>Lichtheimiaceae</taxon>
        <taxon>Circinella</taxon>
    </lineage>
</organism>
<dbReference type="InterPro" id="IPR027417">
    <property type="entry name" value="P-loop_NTPase"/>
</dbReference>
<dbReference type="InterPro" id="IPR050747">
    <property type="entry name" value="Mitochondrial_chaperone_BCS1"/>
</dbReference>
<dbReference type="Pfam" id="PF25426">
    <property type="entry name" value="AAA_lid_BCS1"/>
    <property type="match status" value="1"/>
</dbReference>
<keyword evidence="4" id="KW-0547">Nucleotide-binding</keyword>
<keyword evidence="8 13" id="KW-1133">Transmembrane helix</keyword>
<feature type="compositionally biased region" description="Low complexity" evidence="12">
    <location>
        <begin position="542"/>
        <end position="552"/>
    </location>
</feature>
<sequence length="567" mass="64457">MFVLGDFPLYYLHSVFDTVASFADILTDDSFWVLFLGERGLSLIKRYIANDAIFVGLFLSLGPTMLTLLQSLYYNIVDFINQFFYVTVEISDDETIYQALDAYCKTHFLTIKNFKHVAGITQYDTNEDNRPHEEPRNSRLSLIPRRGCVQDVKYKGYKLWVSRENYSPLDKSRGSGEAEELLEALSVTHQRLVIKMRSRNLQLLQSIIQEWLDEYHEKKSGQLSVQKFRCDPWGNLGWNELCTKEPRSFESVVLKKNQKEEVLEDLMAFRTQKEWYVKTGIPYRRGYLLHGPPGTGKTSFIQSLASKVNMGVALISLTTAMSDDDFVQALVDAPRNSIVVMEDIDHCSINDGDEVESKNKSEKRVTATGLLNALDGVFSPEGSLVFLTANDTTKLTPALIRPGRVDVKVLFGYSDRFQTEAMFWRFFSEDDGSKDPNLNGYLEKILDAIPNDEVSTAELQNLFMSHAMILNSRRNLRSIAITGNSDEDEGFASNDKDDEYSVKMKHFDRLLESIPAFLKRVAEDREQAKLHAARKGHIIPISKNSSTTTTTTNDDDKDDGCDNSNND</sequence>
<evidence type="ECO:0000256" key="12">
    <source>
        <dbReference type="SAM" id="MobiDB-lite"/>
    </source>
</evidence>
<dbReference type="Proteomes" id="UP000646827">
    <property type="component" value="Unassembled WGS sequence"/>
</dbReference>
<comment type="caution">
    <text evidence="16">The sequence shown here is derived from an EMBL/GenBank/DDBJ whole genome shotgun (WGS) entry which is preliminary data.</text>
</comment>
<comment type="similarity">
    <text evidence="2">Belongs to the AAA ATPase family. BCS1 subfamily.</text>
</comment>
<dbReference type="GO" id="GO:0005524">
    <property type="term" value="F:ATP binding"/>
    <property type="evidence" value="ECO:0007669"/>
    <property type="project" value="UniProtKB-KW"/>
</dbReference>
<dbReference type="InterPro" id="IPR057495">
    <property type="entry name" value="AAA_lid_BCS1"/>
</dbReference>
<dbReference type="Pfam" id="PF00004">
    <property type="entry name" value="AAA"/>
    <property type="match status" value="1"/>
</dbReference>
<evidence type="ECO:0000256" key="9">
    <source>
        <dbReference type="ARBA" id="ARBA00023128"/>
    </source>
</evidence>
<feature type="transmembrane region" description="Helical" evidence="13">
    <location>
        <begin position="52"/>
        <end position="74"/>
    </location>
</feature>
<evidence type="ECO:0000256" key="6">
    <source>
        <dbReference type="ARBA" id="ARBA00022801"/>
    </source>
</evidence>
<dbReference type="OrthoDB" id="10251412at2759"/>
<evidence type="ECO:0000256" key="4">
    <source>
        <dbReference type="ARBA" id="ARBA00022741"/>
    </source>
</evidence>
<dbReference type="SMART" id="SM01024">
    <property type="entry name" value="BCS1_N"/>
    <property type="match status" value="1"/>
</dbReference>
<dbReference type="GO" id="GO:0005743">
    <property type="term" value="C:mitochondrial inner membrane"/>
    <property type="evidence" value="ECO:0007669"/>
    <property type="project" value="UniProtKB-SubCell"/>
</dbReference>
<feature type="region of interest" description="Disordered" evidence="12">
    <location>
        <begin position="531"/>
        <end position="567"/>
    </location>
</feature>
<name>A0A8H7SAJ3_9FUNG</name>
<dbReference type="InterPro" id="IPR014851">
    <property type="entry name" value="BCS1_N"/>
</dbReference>
<comment type="catalytic activity">
    <reaction evidence="11">
        <text>ATP + H2O = ADP + phosphate + H(+)</text>
        <dbReference type="Rhea" id="RHEA:13065"/>
        <dbReference type="ChEBI" id="CHEBI:15377"/>
        <dbReference type="ChEBI" id="CHEBI:15378"/>
        <dbReference type="ChEBI" id="CHEBI:30616"/>
        <dbReference type="ChEBI" id="CHEBI:43474"/>
        <dbReference type="ChEBI" id="CHEBI:456216"/>
    </reaction>
    <physiologicalReaction direction="left-to-right" evidence="11">
        <dbReference type="Rhea" id="RHEA:13066"/>
    </physiologicalReaction>
</comment>
<comment type="subcellular location">
    <subcellularLocation>
        <location evidence="1">Mitochondrion inner membrane</location>
        <topology evidence="1">Single-pass membrane protein</topology>
    </subcellularLocation>
</comment>
<dbReference type="Pfam" id="PF08740">
    <property type="entry name" value="BCS1_N"/>
    <property type="match status" value="1"/>
</dbReference>
<dbReference type="EMBL" id="JAEPRB010000023">
    <property type="protein sequence ID" value="KAG2225797.1"/>
    <property type="molecule type" value="Genomic_DNA"/>
</dbReference>
<keyword evidence="10 13" id="KW-0472">Membrane</keyword>
<evidence type="ECO:0000313" key="17">
    <source>
        <dbReference type="Proteomes" id="UP000646827"/>
    </source>
</evidence>
<evidence type="ECO:0000256" key="8">
    <source>
        <dbReference type="ARBA" id="ARBA00022989"/>
    </source>
</evidence>
<dbReference type="InterPro" id="IPR003959">
    <property type="entry name" value="ATPase_AAA_core"/>
</dbReference>
<dbReference type="InterPro" id="IPR003593">
    <property type="entry name" value="AAA+_ATPase"/>
</dbReference>
<evidence type="ECO:0000256" key="7">
    <source>
        <dbReference type="ARBA" id="ARBA00022840"/>
    </source>
</evidence>
<keyword evidence="6" id="KW-0378">Hydrolase</keyword>
<dbReference type="Gene3D" id="3.40.50.300">
    <property type="entry name" value="P-loop containing nucleotide triphosphate hydrolases"/>
    <property type="match status" value="1"/>
</dbReference>
<keyword evidence="7" id="KW-0067">ATP-binding</keyword>
<evidence type="ECO:0008006" key="18">
    <source>
        <dbReference type="Google" id="ProtNLM"/>
    </source>
</evidence>
<feature type="domain" description="AAA+ ATPase" evidence="14">
    <location>
        <begin position="283"/>
        <end position="415"/>
    </location>
</feature>
<keyword evidence="17" id="KW-1185">Reference proteome</keyword>
<dbReference type="GO" id="GO:0016887">
    <property type="term" value="F:ATP hydrolysis activity"/>
    <property type="evidence" value="ECO:0007669"/>
    <property type="project" value="InterPro"/>
</dbReference>
<evidence type="ECO:0000256" key="2">
    <source>
        <dbReference type="ARBA" id="ARBA00007448"/>
    </source>
</evidence>
<dbReference type="SUPFAM" id="SSF52540">
    <property type="entry name" value="P-loop containing nucleoside triphosphate hydrolases"/>
    <property type="match status" value="1"/>
</dbReference>
<evidence type="ECO:0000313" key="16">
    <source>
        <dbReference type="EMBL" id="KAG2225797.1"/>
    </source>
</evidence>
<keyword evidence="9" id="KW-0496">Mitochondrion</keyword>
<evidence type="ECO:0000256" key="5">
    <source>
        <dbReference type="ARBA" id="ARBA00022792"/>
    </source>
</evidence>
<dbReference type="AlphaFoldDB" id="A0A8H7SAJ3"/>
<accession>A0A8H7SAJ3</accession>
<reference evidence="16 17" key="1">
    <citation type="submission" date="2020-12" db="EMBL/GenBank/DDBJ databases">
        <title>Metabolic potential, ecology and presence of endohyphal bacteria is reflected in genomic diversity of Mucoromycotina.</title>
        <authorList>
            <person name="Muszewska A."/>
            <person name="Okrasinska A."/>
            <person name="Steczkiewicz K."/>
            <person name="Drgas O."/>
            <person name="Orlowska M."/>
            <person name="Perlinska-Lenart U."/>
            <person name="Aleksandrzak-Piekarczyk T."/>
            <person name="Szatraj K."/>
            <person name="Zielenkiewicz U."/>
            <person name="Pilsyk S."/>
            <person name="Malc E."/>
            <person name="Mieczkowski P."/>
            <person name="Kruszewska J.S."/>
            <person name="Biernat P."/>
            <person name="Pawlowska J."/>
        </authorList>
    </citation>
    <scope>NUCLEOTIDE SEQUENCE [LARGE SCALE GENOMIC DNA]</scope>
    <source>
        <strain evidence="16 17">CBS 142.35</strain>
    </source>
</reference>
<evidence type="ECO:0000256" key="13">
    <source>
        <dbReference type="SAM" id="Phobius"/>
    </source>
</evidence>
<evidence type="ECO:0000256" key="10">
    <source>
        <dbReference type="ARBA" id="ARBA00023136"/>
    </source>
</evidence>
<evidence type="ECO:0000256" key="1">
    <source>
        <dbReference type="ARBA" id="ARBA00004434"/>
    </source>
</evidence>
<evidence type="ECO:0000256" key="11">
    <source>
        <dbReference type="ARBA" id="ARBA00048778"/>
    </source>
</evidence>
<evidence type="ECO:0000259" key="14">
    <source>
        <dbReference type="SMART" id="SM00382"/>
    </source>
</evidence>
<dbReference type="SMART" id="SM00382">
    <property type="entry name" value="AAA"/>
    <property type="match status" value="1"/>
</dbReference>
<evidence type="ECO:0000259" key="15">
    <source>
        <dbReference type="SMART" id="SM01024"/>
    </source>
</evidence>
<keyword evidence="3 13" id="KW-0812">Transmembrane</keyword>
<feature type="domain" description="BCS1 N-terminal" evidence="15">
    <location>
        <begin position="59"/>
        <end position="252"/>
    </location>
</feature>
<proteinExistence type="inferred from homology"/>
<dbReference type="PANTHER" id="PTHR23070">
    <property type="entry name" value="BCS1 AAA-TYPE ATPASE"/>
    <property type="match status" value="1"/>
</dbReference>